<evidence type="ECO:0000256" key="3">
    <source>
        <dbReference type="ARBA" id="ARBA00022448"/>
    </source>
</evidence>
<evidence type="ECO:0000256" key="4">
    <source>
        <dbReference type="ARBA" id="ARBA00022452"/>
    </source>
</evidence>
<keyword evidence="4" id="KW-1134">Transmembrane beta strand</keyword>
<evidence type="ECO:0000256" key="15">
    <source>
        <dbReference type="SAM" id="Phobius"/>
    </source>
</evidence>
<keyword evidence="8" id="KW-0625">Polysaccharide transport</keyword>
<dbReference type="HOGENOM" id="CLU_929842_0_0_10"/>
<dbReference type="PROSITE" id="PS51257">
    <property type="entry name" value="PROKAR_LIPOPROTEIN"/>
    <property type="match status" value="1"/>
</dbReference>
<keyword evidence="9" id="KW-0406">Ion transport</keyword>
<feature type="domain" description="SLBB" evidence="17">
    <location>
        <begin position="154"/>
        <end position="231"/>
    </location>
</feature>
<sequence>MNKTIKKFYLYPISILALVLTMSSCKVYRQNIILQSDSDIKSENFKEEVAKIEGAYKIQAGDKINIEVYTNKGERVIDPNMELNSITGGGAGGGRFMPDKEFEVLPTGTAILPLLGEIKISGYSIAGLQEKLKAEYSEYYIQPYVRVRHLNRRVVVLGALGGQVIPLENEKMTVLEILALSGGLNRDSKGRNIRLIRGPLEDPSVQVINLSTIDGMQKANLQVLPNDIIYIEPIRRIFTESVRDIAPVIGVVTNVVTLFIVIENLR</sequence>
<evidence type="ECO:0000259" key="16">
    <source>
        <dbReference type="Pfam" id="PF02563"/>
    </source>
</evidence>
<dbReference type="PANTHER" id="PTHR33619:SF3">
    <property type="entry name" value="POLYSACCHARIDE EXPORT PROTEIN GFCE-RELATED"/>
    <property type="match status" value="1"/>
</dbReference>
<dbReference type="GO" id="GO:0046930">
    <property type="term" value="C:pore complex"/>
    <property type="evidence" value="ECO:0007669"/>
    <property type="project" value="UniProtKB-KW"/>
</dbReference>
<dbReference type="Pfam" id="PF22461">
    <property type="entry name" value="SLBB_2"/>
    <property type="match status" value="1"/>
</dbReference>
<evidence type="ECO:0000256" key="9">
    <source>
        <dbReference type="ARBA" id="ARBA00023065"/>
    </source>
</evidence>
<dbReference type="GO" id="GO:0015288">
    <property type="term" value="F:porin activity"/>
    <property type="evidence" value="ECO:0007669"/>
    <property type="project" value="UniProtKB-KW"/>
</dbReference>
<dbReference type="GO" id="GO:0009279">
    <property type="term" value="C:cell outer membrane"/>
    <property type="evidence" value="ECO:0007669"/>
    <property type="project" value="UniProtKB-SubCell"/>
</dbReference>
<evidence type="ECO:0000256" key="1">
    <source>
        <dbReference type="ARBA" id="ARBA00004571"/>
    </source>
</evidence>
<dbReference type="KEGG" id="mtt:Ftrac_2678"/>
<keyword evidence="12" id="KW-0564">Palmitate</keyword>
<evidence type="ECO:0000256" key="7">
    <source>
        <dbReference type="ARBA" id="ARBA00022729"/>
    </source>
</evidence>
<evidence type="ECO:0000256" key="11">
    <source>
        <dbReference type="ARBA" id="ARBA00023136"/>
    </source>
</evidence>
<keyword evidence="11 15" id="KW-0472">Membrane</keyword>
<keyword evidence="7" id="KW-0732">Signal</keyword>
<keyword evidence="5" id="KW-0762">Sugar transport</keyword>
<feature type="domain" description="Polysaccharide export protein N-terminal" evidence="16">
    <location>
        <begin position="53"/>
        <end position="148"/>
    </location>
</feature>
<evidence type="ECO:0000256" key="14">
    <source>
        <dbReference type="ARBA" id="ARBA00023288"/>
    </source>
</evidence>
<accession>E4TQD3</accession>
<gene>
    <name evidence="18" type="ordered locus">Ftrac_2678</name>
</gene>
<dbReference type="InterPro" id="IPR054765">
    <property type="entry name" value="SLBB_dom"/>
</dbReference>
<proteinExistence type="inferred from homology"/>
<dbReference type="eggNOG" id="COG1596">
    <property type="taxonomic scope" value="Bacteria"/>
</dbReference>
<dbReference type="GO" id="GO:0015159">
    <property type="term" value="F:polysaccharide transmembrane transporter activity"/>
    <property type="evidence" value="ECO:0007669"/>
    <property type="project" value="InterPro"/>
</dbReference>
<dbReference type="InterPro" id="IPR049712">
    <property type="entry name" value="Poly_export"/>
</dbReference>
<keyword evidence="13" id="KW-0998">Cell outer membrane</keyword>
<evidence type="ECO:0000256" key="6">
    <source>
        <dbReference type="ARBA" id="ARBA00022692"/>
    </source>
</evidence>
<evidence type="ECO:0000256" key="13">
    <source>
        <dbReference type="ARBA" id="ARBA00023237"/>
    </source>
</evidence>
<dbReference type="EMBL" id="CP002349">
    <property type="protein sequence ID" value="ADR22656.1"/>
    <property type="molecule type" value="Genomic_DNA"/>
</dbReference>
<reference evidence="18 19" key="1">
    <citation type="journal article" date="2011" name="Stand. Genomic Sci.">
        <title>Complete genome sequence of Marivirga tractuosa type strain (H-43).</title>
        <authorList>
            <person name="Pagani I."/>
            <person name="Chertkov O."/>
            <person name="Lapidus A."/>
            <person name="Lucas S."/>
            <person name="Del Rio T.G."/>
            <person name="Tice H."/>
            <person name="Copeland A."/>
            <person name="Cheng J.F."/>
            <person name="Nolan M."/>
            <person name="Saunders E."/>
            <person name="Pitluck S."/>
            <person name="Held B."/>
            <person name="Goodwin L."/>
            <person name="Liolios K."/>
            <person name="Ovchinikova G."/>
            <person name="Ivanova N."/>
            <person name="Mavromatis K."/>
            <person name="Pati A."/>
            <person name="Chen A."/>
            <person name="Palaniappan K."/>
            <person name="Land M."/>
            <person name="Hauser L."/>
            <person name="Jeffries C.D."/>
            <person name="Detter J.C."/>
            <person name="Han C."/>
            <person name="Tapia R."/>
            <person name="Ngatchou-Djao O.D."/>
            <person name="Rohde M."/>
            <person name="Goker M."/>
            <person name="Spring S."/>
            <person name="Sikorski J."/>
            <person name="Woyke T."/>
            <person name="Bristow J."/>
            <person name="Eisen J.A."/>
            <person name="Markowitz V."/>
            <person name="Hugenholtz P."/>
            <person name="Klenk H.P."/>
            <person name="Kyrpides N.C."/>
        </authorList>
    </citation>
    <scope>NUCLEOTIDE SEQUENCE [LARGE SCALE GENOMIC DNA]</scope>
    <source>
        <strain evidence="19">ATCC 23168 / DSM 4126 / NBRC 15989 / NCIMB 1408 / VKM B-1430 / H-43</strain>
    </source>
</reference>
<comment type="subcellular location">
    <subcellularLocation>
        <location evidence="1">Cell outer membrane</location>
        <topology evidence="1">Multi-pass membrane protein</topology>
    </subcellularLocation>
</comment>
<keyword evidence="3" id="KW-0813">Transport</keyword>
<dbReference type="PANTHER" id="PTHR33619">
    <property type="entry name" value="POLYSACCHARIDE EXPORT PROTEIN GFCE-RELATED"/>
    <property type="match status" value="1"/>
</dbReference>
<dbReference type="InterPro" id="IPR003715">
    <property type="entry name" value="Poly_export_N"/>
</dbReference>
<organism evidence="18 19">
    <name type="scientific">Marivirga tractuosa (strain ATCC 23168 / DSM 4126 / NBRC 15989 / NCIMB 1408 / VKM B-1430 / H-43)</name>
    <name type="common">Microscilla tractuosa</name>
    <name type="synonym">Flexibacter tractuosus</name>
    <dbReference type="NCBI Taxonomy" id="643867"/>
    <lineage>
        <taxon>Bacteria</taxon>
        <taxon>Pseudomonadati</taxon>
        <taxon>Bacteroidota</taxon>
        <taxon>Cytophagia</taxon>
        <taxon>Cytophagales</taxon>
        <taxon>Marivirgaceae</taxon>
        <taxon>Marivirga</taxon>
    </lineage>
</organism>
<dbReference type="Proteomes" id="UP000008720">
    <property type="component" value="Chromosome"/>
</dbReference>
<evidence type="ECO:0000259" key="17">
    <source>
        <dbReference type="Pfam" id="PF22461"/>
    </source>
</evidence>
<keyword evidence="19" id="KW-1185">Reference proteome</keyword>
<dbReference type="AlphaFoldDB" id="E4TQD3"/>
<keyword evidence="15" id="KW-1133">Transmembrane helix</keyword>
<keyword evidence="10" id="KW-0626">Porin</keyword>
<evidence type="ECO:0000256" key="8">
    <source>
        <dbReference type="ARBA" id="ARBA00023047"/>
    </source>
</evidence>
<comment type="similarity">
    <text evidence="2">Belongs to the BexD/CtrA/VexA family.</text>
</comment>
<evidence type="ECO:0000313" key="19">
    <source>
        <dbReference type="Proteomes" id="UP000008720"/>
    </source>
</evidence>
<evidence type="ECO:0000256" key="10">
    <source>
        <dbReference type="ARBA" id="ARBA00023114"/>
    </source>
</evidence>
<evidence type="ECO:0000256" key="5">
    <source>
        <dbReference type="ARBA" id="ARBA00022597"/>
    </source>
</evidence>
<evidence type="ECO:0000313" key="18">
    <source>
        <dbReference type="EMBL" id="ADR22656.1"/>
    </source>
</evidence>
<feature type="transmembrane region" description="Helical" evidence="15">
    <location>
        <begin position="245"/>
        <end position="262"/>
    </location>
</feature>
<dbReference type="Gene3D" id="3.10.560.10">
    <property type="entry name" value="Outer membrane lipoprotein wza domain like"/>
    <property type="match status" value="1"/>
</dbReference>
<dbReference type="GO" id="GO:0006811">
    <property type="term" value="P:monoatomic ion transport"/>
    <property type="evidence" value="ECO:0007669"/>
    <property type="project" value="UniProtKB-KW"/>
</dbReference>
<dbReference type="Pfam" id="PF02563">
    <property type="entry name" value="Poly_export"/>
    <property type="match status" value="1"/>
</dbReference>
<evidence type="ECO:0000256" key="12">
    <source>
        <dbReference type="ARBA" id="ARBA00023139"/>
    </source>
</evidence>
<dbReference type="STRING" id="643867.Ftrac_2678"/>
<protein>
    <submittedName>
        <fullName evidence="18">Polysaccharide export protein</fullName>
    </submittedName>
</protein>
<keyword evidence="6 15" id="KW-0812">Transmembrane</keyword>
<keyword evidence="14" id="KW-0449">Lipoprotein</keyword>
<name>E4TQD3_MARTH</name>
<evidence type="ECO:0000256" key="2">
    <source>
        <dbReference type="ARBA" id="ARBA00009450"/>
    </source>
</evidence>